<name>A0A840XLN7_9PROT</name>
<dbReference type="PANTHER" id="PTHR43682">
    <property type="entry name" value="LACTATE UTILIZATION PROTEIN C"/>
    <property type="match status" value="1"/>
</dbReference>
<gene>
    <name evidence="2" type="ORF">FHS88_000952</name>
</gene>
<sequence>MSRDAILSAIRRGLRRGPLPADQRAMIEGRLATHPRHLIPARSRLPRAEQVALFIRNVEKEFGTVARVPGAQDVPAAVADYLAAQNLPSRFALAPHPELTGLPWSSRPMLEFEARRAQPSDAVAVQHGFAAIAETGTLMLPSDAARPTTLNILADTGIVVLRASRIVGAYEEAWDLLRAERRDPVTGGFMPRNVMLVTGPSRSADIEQTLELGAHGPRRLHIILLDDDPAVLPAA</sequence>
<dbReference type="SUPFAM" id="SSF100950">
    <property type="entry name" value="NagB/RpiA/CoA transferase-like"/>
    <property type="match status" value="1"/>
</dbReference>
<dbReference type="InterPro" id="IPR037171">
    <property type="entry name" value="NagB/RpiA_transferase-like"/>
</dbReference>
<dbReference type="EMBL" id="JACIJE010000002">
    <property type="protein sequence ID" value="MBB5688836.1"/>
    <property type="molecule type" value="Genomic_DNA"/>
</dbReference>
<evidence type="ECO:0000313" key="3">
    <source>
        <dbReference type="Proteomes" id="UP000562254"/>
    </source>
</evidence>
<evidence type="ECO:0000259" key="1">
    <source>
        <dbReference type="Pfam" id="PF02589"/>
    </source>
</evidence>
<dbReference type="Pfam" id="PF02589">
    <property type="entry name" value="LUD_dom"/>
    <property type="match status" value="1"/>
</dbReference>
<dbReference type="RefSeq" id="WP_184481829.1">
    <property type="nucleotide sequence ID" value="NZ_JAAEDJ010000148.1"/>
</dbReference>
<protein>
    <submittedName>
        <fullName evidence="2">L-lactate dehydrogenase complex protein LldG</fullName>
    </submittedName>
</protein>
<reference evidence="2 3" key="1">
    <citation type="submission" date="2020-08" db="EMBL/GenBank/DDBJ databases">
        <title>Genomic Encyclopedia of Type Strains, Phase IV (KMG-IV): sequencing the most valuable type-strain genomes for metagenomic binning, comparative biology and taxonomic classification.</title>
        <authorList>
            <person name="Goeker M."/>
        </authorList>
    </citation>
    <scope>NUCLEOTIDE SEQUENCE [LARGE SCALE GENOMIC DNA]</scope>
    <source>
        <strain evidence="2 3">DSM 25895</strain>
    </source>
</reference>
<keyword evidence="3" id="KW-1185">Reference proteome</keyword>
<organism evidence="2 3">
    <name type="scientific">Neoroseomonas alkaliterrae</name>
    <dbReference type="NCBI Taxonomy" id="1452450"/>
    <lineage>
        <taxon>Bacteria</taxon>
        <taxon>Pseudomonadati</taxon>
        <taxon>Pseudomonadota</taxon>
        <taxon>Alphaproteobacteria</taxon>
        <taxon>Acetobacterales</taxon>
        <taxon>Acetobacteraceae</taxon>
        <taxon>Neoroseomonas</taxon>
    </lineage>
</organism>
<dbReference type="Proteomes" id="UP000562254">
    <property type="component" value="Unassembled WGS sequence"/>
</dbReference>
<evidence type="ECO:0000313" key="2">
    <source>
        <dbReference type="EMBL" id="MBB5688836.1"/>
    </source>
</evidence>
<dbReference type="Gene3D" id="3.40.50.10420">
    <property type="entry name" value="NagB/RpiA/CoA transferase-like"/>
    <property type="match status" value="1"/>
</dbReference>
<feature type="domain" description="LUD" evidence="1">
    <location>
        <begin position="54"/>
        <end position="225"/>
    </location>
</feature>
<proteinExistence type="predicted"/>
<dbReference type="InterPro" id="IPR024185">
    <property type="entry name" value="FTHF_cligase-like_sf"/>
</dbReference>
<dbReference type="AlphaFoldDB" id="A0A840XLN7"/>
<dbReference type="PANTHER" id="PTHR43682:SF1">
    <property type="entry name" value="LACTATE UTILIZATION PROTEIN C"/>
    <property type="match status" value="1"/>
</dbReference>
<accession>A0A840XLN7</accession>
<comment type="caution">
    <text evidence="2">The sequence shown here is derived from an EMBL/GenBank/DDBJ whole genome shotgun (WGS) entry which is preliminary data.</text>
</comment>
<dbReference type="InterPro" id="IPR003741">
    <property type="entry name" value="LUD_dom"/>
</dbReference>